<sequence>MKLTEKLASYASNAPYFTFEFFPPRTDQASATLHSSQPHSELTVFEQGYSNLLTRITGLASLKPIATSVTWGAGGSTRDRSLDLAGFCQADSGLDTILHLTCTNMEKGAIDEALTTAMEKGVSTVLALRGDPPRGEEYWIPADPRFRHAEDLVTYIKQHPKFGSHFCIGVAGYPDGHSEGGSEEDQLAHLKNKVDAGAEFIITQLFYDVEKFKSWLRKVRNTGITVPVIPGVMPLQTYATFTRMTDLCKATVPQHIQANLDAIKHDDQLVKEYGVSLAVSMVRSILVDGDIKGVHFCTLNLEKSVRKILDELGWTHESLHHNQIITDASQSPRILPAPADVPHPVTFTISPSEATQHAASSLTEHTRTGTLRTAAEAIDSGWDDFPNGRFGDSKSPAFGVVDPWDGGGLGVPPHVAVSQWGRPTTEQELSDLFLAYLNNKAPTTPFSPEPLSNESSTILPHLVSLTKRGLWTVASQPAVDGALSSDPVVGWGPRDGRVFQKSFVEFFATEADLEKVAKAIEDSGDGWVTFFAGNNDDGFLTNIPDSGSNAVTWGVFPGKEIAQPTIIDRDSFLAWKDDAFMIWHDFGLCYPPDSPTRNLLENIIKTRWLVSIVHHDYKNPNALWDFLAEHLE</sequence>
<dbReference type="GO" id="GO:0071949">
    <property type="term" value="F:FAD binding"/>
    <property type="evidence" value="ECO:0007669"/>
    <property type="project" value="TreeGrafter"/>
</dbReference>
<dbReference type="SUPFAM" id="SSF51730">
    <property type="entry name" value="FAD-linked oxidoreductase"/>
    <property type="match status" value="1"/>
</dbReference>
<evidence type="ECO:0000313" key="10">
    <source>
        <dbReference type="EMBL" id="CAE7091705.1"/>
    </source>
</evidence>
<evidence type="ECO:0000256" key="5">
    <source>
        <dbReference type="ARBA" id="ARBA00022827"/>
    </source>
</evidence>
<dbReference type="PANTHER" id="PTHR45754">
    <property type="entry name" value="METHYLENETETRAHYDROFOLATE REDUCTASE"/>
    <property type="match status" value="1"/>
</dbReference>
<dbReference type="UniPathway" id="UPA00193"/>
<dbReference type="InterPro" id="IPR004621">
    <property type="entry name" value="Fadh2_euk"/>
</dbReference>
<dbReference type="GO" id="GO:0005829">
    <property type="term" value="C:cytosol"/>
    <property type="evidence" value="ECO:0007669"/>
    <property type="project" value="TreeGrafter"/>
</dbReference>
<dbReference type="Pfam" id="PF21895">
    <property type="entry name" value="MTHFR_C"/>
    <property type="match status" value="1"/>
</dbReference>
<comment type="pathway">
    <text evidence="2 8">One-carbon metabolism; tetrahydrofolate interconversion.</text>
</comment>
<protein>
    <recommendedName>
        <fullName evidence="9">MTHFR SAM-binding regulatory domain-containing protein</fullName>
    </recommendedName>
</protein>
<dbReference type="CDD" id="cd00537">
    <property type="entry name" value="MTHFR"/>
    <property type="match status" value="1"/>
</dbReference>
<evidence type="ECO:0000313" key="11">
    <source>
        <dbReference type="Proteomes" id="UP000663827"/>
    </source>
</evidence>
<name>A0A8H3DWR2_9AGAM</name>
<dbReference type="Gene3D" id="3.20.20.220">
    <property type="match status" value="1"/>
</dbReference>
<dbReference type="GO" id="GO:0035999">
    <property type="term" value="P:tetrahydrofolate interconversion"/>
    <property type="evidence" value="ECO:0007669"/>
    <property type="project" value="UniProtKB-UniPathway"/>
</dbReference>
<evidence type="ECO:0000256" key="6">
    <source>
        <dbReference type="ARBA" id="ARBA00022857"/>
    </source>
</evidence>
<dbReference type="PANTHER" id="PTHR45754:SF1">
    <property type="entry name" value="METHYLENETETRAHYDROFOLATE REDUCTASE 1"/>
    <property type="match status" value="1"/>
</dbReference>
<evidence type="ECO:0000256" key="1">
    <source>
        <dbReference type="ARBA" id="ARBA00001974"/>
    </source>
</evidence>
<dbReference type="AlphaFoldDB" id="A0A8H3DWR2"/>
<organism evidence="10 11">
    <name type="scientific">Rhizoctonia solani</name>
    <dbReference type="NCBI Taxonomy" id="456999"/>
    <lineage>
        <taxon>Eukaryota</taxon>
        <taxon>Fungi</taxon>
        <taxon>Dikarya</taxon>
        <taxon>Basidiomycota</taxon>
        <taxon>Agaricomycotina</taxon>
        <taxon>Agaricomycetes</taxon>
        <taxon>Cantharellales</taxon>
        <taxon>Ceratobasidiaceae</taxon>
        <taxon>Rhizoctonia</taxon>
    </lineage>
</organism>
<keyword evidence="4" id="KW-0285">Flavoprotein</keyword>
<dbReference type="InterPro" id="IPR029041">
    <property type="entry name" value="FAD-linked_oxidoreductase-like"/>
</dbReference>
<keyword evidence="7" id="KW-0560">Oxidoreductase</keyword>
<dbReference type="Proteomes" id="UP000663827">
    <property type="component" value="Unassembled WGS sequence"/>
</dbReference>
<dbReference type="Pfam" id="PF02219">
    <property type="entry name" value="MTHFR"/>
    <property type="match status" value="1"/>
</dbReference>
<dbReference type="GO" id="GO:0004489">
    <property type="term" value="F:methylenetetrahydrofolate reductase [NAD(P)H] activity"/>
    <property type="evidence" value="ECO:0007669"/>
    <property type="project" value="InterPro"/>
</dbReference>
<evidence type="ECO:0000259" key="9">
    <source>
        <dbReference type="Pfam" id="PF21895"/>
    </source>
</evidence>
<gene>
    <name evidence="10" type="ORF">RDB_LOCUS32440</name>
</gene>
<accession>A0A8H3DWR2</accession>
<evidence type="ECO:0000256" key="4">
    <source>
        <dbReference type="ARBA" id="ARBA00022630"/>
    </source>
</evidence>
<dbReference type="EMBL" id="CAJNJQ010000654">
    <property type="protein sequence ID" value="CAE7091705.1"/>
    <property type="molecule type" value="Genomic_DNA"/>
</dbReference>
<dbReference type="FunFam" id="3.20.20.220:FF:000002">
    <property type="entry name" value="Methylenetetrahydrofolate reductase"/>
    <property type="match status" value="1"/>
</dbReference>
<dbReference type="GO" id="GO:0009086">
    <property type="term" value="P:methionine biosynthetic process"/>
    <property type="evidence" value="ECO:0007669"/>
    <property type="project" value="TreeGrafter"/>
</dbReference>
<dbReference type="InterPro" id="IPR053806">
    <property type="entry name" value="MTHFR_C"/>
</dbReference>
<feature type="domain" description="MTHFR SAM-binding regulatory" evidence="9">
    <location>
        <begin position="381"/>
        <end position="630"/>
    </location>
</feature>
<dbReference type="InterPro" id="IPR003171">
    <property type="entry name" value="Mehydrof_redctse-like"/>
</dbReference>
<comment type="cofactor">
    <cofactor evidence="1">
        <name>FAD</name>
        <dbReference type="ChEBI" id="CHEBI:57692"/>
    </cofactor>
</comment>
<comment type="caution">
    <text evidence="10">The sequence shown here is derived from an EMBL/GenBank/DDBJ whole genome shotgun (WGS) entry which is preliminary data.</text>
</comment>
<comment type="similarity">
    <text evidence="3">Belongs to the methylenetetrahydrofolate reductase family.</text>
</comment>
<evidence type="ECO:0000256" key="2">
    <source>
        <dbReference type="ARBA" id="ARBA00004777"/>
    </source>
</evidence>
<keyword evidence="5" id="KW-0274">FAD</keyword>
<reference evidence="10" key="1">
    <citation type="submission" date="2021-01" db="EMBL/GenBank/DDBJ databases">
        <authorList>
            <person name="Kaushik A."/>
        </authorList>
    </citation>
    <scope>NUCLEOTIDE SEQUENCE</scope>
    <source>
        <strain evidence="10">AG5</strain>
    </source>
</reference>
<proteinExistence type="inferred from homology"/>
<evidence type="ECO:0000256" key="7">
    <source>
        <dbReference type="ARBA" id="ARBA00023002"/>
    </source>
</evidence>
<keyword evidence="6" id="KW-0521">NADP</keyword>
<evidence type="ECO:0000256" key="3">
    <source>
        <dbReference type="ARBA" id="ARBA00006743"/>
    </source>
</evidence>
<evidence type="ECO:0000256" key="8">
    <source>
        <dbReference type="RuleBase" id="RU004254"/>
    </source>
</evidence>
<dbReference type="NCBIfam" id="TIGR00677">
    <property type="entry name" value="fadh2_euk"/>
    <property type="match status" value="1"/>
</dbReference>